<proteinExistence type="predicted"/>
<evidence type="ECO:0000313" key="1">
    <source>
        <dbReference type="EMBL" id="UTC29650.1"/>
    </source>
</evidence>
<accession>A0A9E7N626</accession>
<sequence>MTMTSYSLKTPGAHRLRPRKARLVMDIETTGLNGEILPPVLMKIEPGEETYTLRFMDPEFDRTPGAHYKDHLIERQFKHLGAAIVWARRRLFLGEVSGDFIELVIDFNTPKGRIGQEVFDIRLGTIIPWAHADHFGYNGRNDCYQEEGIKRCRPKNRRHQ</sequence>
<dbReference type="Proteomes" id="UP001057427">
    <property type="component" value="Segment"/>
</dbReference>
<name>A0A9E7N626_9CAUD</name>
<organism evidence="1 2">
    <name type="scientific">Brevundimonas phage vB_BgoS-Bajun</name>
    <dbReference type="NCBI Taxonomy" id="2948594"/>
    <lineage>
        <taxon>Viruses</taxon>
        <taxon>Duplodnaviria</taxon>
        <taxon>Heunggongvirae</taxon>
        <taxon>Uroviricota</taxon>
        <taxon>Caudoviricetes</taxon>
        <taxon>Dolichocephalovirinae</taxon>
    </lineage>
</organism>
<keyword evidence="2" id="KW-1185">Reference proteome</keyword>
<evidence type="ECO:0000313" key="2">
    <source>
        <dbReference type="Proteomes" id="UP001057427"/>
    </source>
</evidence>
<dbReference type="EMBL" id="ON529858">
    <property type="protein sequence ID" value="UTC29650.1"/>
    <property type="molecule type" value="Genomic_DNA"/>
</dbReference>
<reference evidence="1" key="1">
    <citation type="submission" date="2022-05" db="EMBL/GenBank/DDBJ databases">
        <authorList>
            <person name="Friedrich I."/>
            <person name="Poehlein A."/>
            <person name="Schneider D."/>
            <person name="Hertel R."/>
            <person name="Daniel R."/>
        </authorList>
    </citation>
    <scope>NUCLEOTIDE SEQUENCE</scope>
</reference>
<protein>
    <submittedName>
        <fullName evidence="1">Uncharacterized protein</fullName>
    </submittedName>
</protein>
<gene>
    <name evidence="1" type="ORF">BAJUN_00200</name>
</gene>